<evidence type="ECO:0000313" key="2">
    <source>
        <dbReference type="EMBL" id="CAD9667128.1"/>
    </source>
</evidence>
<name>A0A7S2RCC7_9STRA</name>
<proteinExistence type="predicted"/>
<keyword evidence="1" id="KW-0732">Signal</keyword>
<dbReference type="EMBL" id="HBHK01003305">
    <property type="protein sequence ID" value="CAD9667128.1"/>
    <property type="molecule type" value="Transcribed_RNA"/>
</dbReference>
<dbReference type="AlphaFoldDB" id="A0A7S2RCC7"/>
<evidence type="ECO:0000256" key="1">
    <source>
        <dbReference type="SAM" id="SignalP"/>
    </source>
</evidence>
<feature type="signal peptide" evidence="1">
    <location>
        <begin position="1"/>
        <end position="19"/>
    </location>
</feature>
<gene>
    <name evidence="2" type="ORF">QSP1433_LOCUS1972</name>
    <name evidence="3" type="ORF">QSP1433_LOCUS1973</name>
</gene>
<organism evidence="2">
    <name type="scientific">Mucochytrium quahogii</name>
    <dbReference type="NCBI Taxonomy" id="96639"/>
    <lineage>
        <taxon>Eukaryota</taxon>
        <taxon>Sar</taxon>
        <taxon>Stramenopiles</taxon>
        <taxon>Bigyra</taxon>
        <taxon>Labyrinthulomycetes</taxon>
        <taxon>Thraustochytrida</taxon>
        <taxon>Thraustochytriidae</taxon>
        <taxon>Mucochytrium</taxon>
    </lineage>
</organism>
<dbReference type="EMBL" id="HBHK01003306">
    <property type="protein sequence ID" value="CAD9667131.1"/>
    <property type="molecule type" value="Transcribed_RNA"/>
</dbReference>
<protein>
    <submittedName>
        <fullName evidence="2">Uncharacterized protein</fullName>
    </submittedName>
</protein>
<reference evidence="2" key="1">
    <citation type="submission" date="2021-01" db="EMBL/GenBank/DDBJ databases">
        <authorList>
            <person name="Corre E."/>
            <person name="Pelletier E."/>
            <person name="Niang G."/>
            <person name="Scheremetjew M."/>
            <person name="Finn R."/>
            <person name="Kale V."/>
            <person name="Holt S."/>
            <person name="Cochrane G."/>
            <person name="Meng A."/>
            <person name="Brown T."/>
            <person name="Cohen L."/>
        </authorList>
    </citation>
    <scope>NUCLEOTIDE SEQUENCE</scope>
    <source>
        <strain evidence="2">NY070348D</strain>
    </source>
</reference>
<evidence type="ECO:0000313" key="3">
    <source>
        <dbReference type="EMBL" id="CAD9667131.1"/>
    </source>
</evidence>
<accession>A0A7S2RCC7</accession>
<feature type="chain" id="PRO_5036212022" evidence="1">
    <location>
        <begin position="20"/>
        <end position="299"/>
    </location>
</feature>
<sequence length="299" mass="33375">MKNSVYVLIAAILVGVAFAALGQGSDYSRDLGRRRRRRRRSKRAVKRNANNPAVCYKILDNWWQTRLSQKYRDNLVPMDAMCANFDGELDACDHAGSQARSEVAAELFGNGTDKYKEAIAARCTIVGADSERCIANFCNYDNVGSCTVQDTAGLCVWFTENDLKTVNPVYKKRHGYELKIKGCYRNPCNLGGWGSISDETCKAQSIKGVYECVRCEGKNDGLLNGKKMGCQVNTVKTKAYCAHVHPDEKEAPRATIYQLKSNPKCQCSVAYTACRQIIDNDKKQPIQSRAYKRSFPDAS</sequence>